<dbReference type="EMBL" id="CP127221">
    <property type="protein sequence ID" value="WIW95659.1"/>
    <property type="molecule type" value="Genomic_DNA"/>
</dbReference>
<reference evidence="1 2" key="1">
    <citation type="submission" date="2023-06" db="EMBL/GenBank/DDBJ databases">
        <title>Altererythrobacter rubellus NBRC 112769 genome.</title>
        <authorList>
            <person name="Zhang K."/>
        </authorList>
    </citation>
    <scope>NUCLEOTIDE SEQUENCE [LARGE SCALE GENOMIC DNA]</scope>
    <source>
        <strain evidence="1 2">NBRC 112769</strain>
    </source>
</reference>
<dbReference type="RefSeq" id="WP_285975974.1">
    <property type="nucleotide sequence ID" value="NZ_CP127221.1"/>
</dbReference>
<dbReference type="Proteomes" id="UP001231445">
    <property type="component" value="Chromosome"/>
</dbReference>
<evidence type="ECO:0000313" key="1">
    <source>
        <dbReference type="EMBL" id="WIW95659.1"/>
    </source>
</evidence>
<evidence type="ECO:0000313" key="2">
    <source>
        <dbReference type="Proteomes" id="UP001231445"/>
    </source>
</evidence>
<organism evidence="1 2">
    <name type="scientific">Altererythrobacter rubellus</name>
    <dbReference type="NCBI Taxonomy" id="2173831"/>
    <lineage>
        <taxon>Bacteria</taxon>
        <taxon>Pseudomonadati</taxon>
        <taxon>Pseudomonadota</taxon>
        <taxon>Alphaproteobacteria</taxon>
        <taxon>Sphingomonadales</taxon>
        <taxon>Erythrobacteraceae</taxon>
        <taxon>Altererythrobacter</taxon>
    </lineage>
</organism>
<dbReference type="KEGG" id="arue:QQX03_00700"/>
<dbReference type="AlphaFoldDB" id="A0A9Y2B5B5"/>
<proteinExistence type="predicted"/>
<name>A0A9Y2B5B5_9SPHN</name>
<keyword evidence="2" id="KW-1185">Reference proteome</keyword>
<protein>
    <submittedName>
        <fullName evidence="1">Uncharacterized protein</fullName>
    </submittedName>
</protein>
<accession>A0A9Y2B5B5</accession>
<gene>
    <name evidence="1" type="ORF">QQX03_00700</name>
</gene>
<sequence length="69" mass="7032">MKIQRNDTTKTQQIKGGFAVAMAAGLAAARSPAAKNADTSAYATIVAGEATQVAVSDVSFKSDGKPDKC</sequence>